<dbReference type="GO" id="GO:0003677">
    <property type="term" value="F:DNA binding"/>
    <property type="evidence" value="ECO:0007669"/>
    <property type="project" value="UniProtKB-KW"/>
</dbReference>
<keyword evidence="4" id="KW-0804">Transcription</keyword>
<dbReference type="CDD" id="cd15831">
    <property type="entry name" value="BTAD"/>
    <property type="match status" value="1"/>
</dbReference>
<evidence type="ECO:0000259" key="6">
    <source>
        <dbReference type="PROSITE" id="PS51755"/>
    </source>
</evidence>
<dbReference type="RefSeq" id="WP_318784192.1">
    <property type="nucleotide sequence ID" value="NZ_JADBDZ010000001.1"/>
</dbReference>
<dbReference type="SMART" id="SM00862">
    <property type="entry name" value="Trans_reg_C"/>
    <property type="match status" value="1"/>
</dbReference>
<dbReference type="PANTHER" id="PTHR35807">
    <property type="entry name" value="TRANSCRIPTIONAL REGULATOR REDD-RELATED"/>
    <property type="match status" value="1"/>
</dbReference>
<gene>
    <name evidence="7" type="ORF">H4W34_003730</name>
</gene>
<organism evidence="7 8">
    <name type="scientific">Actinomadura algeriensis</name>
    <dbReference type="NCBI Taxonomy" id="1679523"/>
    <lineage>
        <taxon>Bacteria</taxon>
        <taxon>Bacillati</taxon>
        <taxon>Actinomycetota</taxon>
        <taxon>Actinomycetes</taxon>
        <taxon>Streptosporangiales</taxon>
        <taxon>Thermomonosporaceae</taxon>
        <taxon>Actinomadura</taxon>
    </lineage>
</organism>
<reference evidence="7 8" key="1">
    <citation type="submission" date="2020-10" db="EMBL/GenBank/DDBJ databases">
        <title>Sequencing the genomes of 1000 actinobacteria strains.</title>
        <authorList>
            <person name="Klenk H.-P."/>
        </authorList>
    </citation>
    <scope>NUCLEOTIDE SEQUENCE [LARGE SCALE GENOMIC DNA]</scope>
    <source>
        <strain evidence="7 8">DSM 46744</strain>
    </source>
</reference>
<evidence type="ECO:0000256" key="1">
    <source>
        <dbReference type="ARBA" id="ARBA00005820"/>
    </source>
</evidence>
<comment type="caution">
    <text evidence="7">The sequence shown here is derived from an EMBL/GenBank/DDBJ whole genome shotgun (WGS) entry which is preliminary data.</text>
</comment>
<comment type="similarity">
    <text evidence="1">Belongs to the AfsR/DnrI/RedD regulatory family.</text>
</comment>
<proteinExistence type="inferred from homology"/>
<dbReference type="InterPro" id="IPR016032">
    <property type="entry name" value="Sig_transdc_resp-reg_C-effctor"/>
</dbReference>
<keyword evidence="3 5" id="KW-0238">DNA-binding</keyword>
<dbReference type="InterPro" id="IPR036388">
    <property type="entry name" value="WH-like_DNA-bd_sf"/>
</dbReference>
<accession>A0ABR9JTK7</accession>
<dbReference type="PROSITE" id="PS51755">
    <property type="entry name" value="OMPR_PHOB"/>
    <property type="match status" value="1"/>
</dbReference>
<dbReference type="InterPro" id="IPR051677">
    <property type="entry name" value="AfsR-DnrI-RedD_regulator"/>
</dbReference>
<evidence type="ECO:0000256" key="5">
    <source>
        <dbReference type="PROSITE-ProRule" id="PRU01091"/>
    </source>
</evidence>
<feature type="domain" description="OmpR/PhoB-type" evidence="6">
    <location>
        <begin position="1"/>
        <end position="82"/>
    </location>
</feature>
<dbReference type="SUPFAM" id="SSF46894">
    <property type="entry name" value="C-terminal effector domain of the bipartite response regulators"/>
    <property type="match status" value="1"/>
</dbReference>
<dbReference type="PANTHER" id="PTHR35807:SF1">
    <property type="entry name" value="TRANSCRIPTIONAL REGULATOR REDD"/>
    <property type="match status" value="1"/>
</dbReference>
<dbReference type="Pfam" id="PF03704">
    <property type="entry name" value="BTAD"/>
    <property type="match status" value="1"/>
</dbReference>
<evidence type="ECO:0000256" key="4">
    <source>
        <dbReference type="ARBA" id="ARBA00023163"/>
    </source>
</evidence>
<name>A0ABR9JTK7_9ACTN</name>
<dbReference type="InterPro" id="IPR001867">
    <property type="entry name" value="OmpR/PhoB-type_DNA-bd"/>
</dbReference>
<evidence type="ECO:0000256" key="2">
    <source>
        <dbReference type="ARBA" id="ARBA00023015"/>
    </source>
</evidence>
<evidence type="ECO:0000313" key="8">
    <source>
        <dbReference type="Proteomes" id="UP000627838"/>
    </source>
</evidence>
<evidence type="ECO:0000313" key="7">
    <source>
        <dbReference type="EMBL" id="MBE1533897.1"/>
    </source>
</evidence>
<evidence type="ECO:0000256" key="3">
    <source>
        <dbReference type="ARBA" id="ARBA00023125"/>
    </source>
</evidence>
<feature type="DNA-binding region" description="OmpR/PhoB-type" evidence="5">
    <location>
        <begin position="1"/>
        <end position="82"/>
    </location>
</feature>
<dbReference type="InterPro" id="IPR005158">
    <property type="entry name" value="BTAD"/>
</dbReference>
<protein>
    <submittedName>
        <fullName evidence="7">DNA-binding SARP family transcriptional activator</fullName>
    </submittedName>
</protein>
<dbReference type="Proteomes" id="UP000627838">
    <property type="component" value="Unassembled WGS sequence"/>
</dbReference>
<dbReference type="SUPFAM" id="SSF48452">
    <property type="entry name" value="TPR-like"/>
    <property type="match status" value="1"/>
</dbReference>
<dbReference type="EMBL" id="JADBDZ010000001">
    <property type="protein sequence ID" value="MBE1533897.1"/>
    <property type="molecule type" value="Genomic_DNA"/>
</dbReference>
<dbReference type="Pfam" id="PF00486">
    <property type="entry name" value="Trans_reg_C"/>
    <property type="match status" value="1"/>
</dbReference>
<dbReference type="Gene3D" id="1.25.40.10">
    <property type="entry name" value="Tetratricopeptide repeat domain"/>
    <property type="match status" value="1"/>
</dbReference>
<keyword evidence="2" id="KW-0805">Transcription regulation</keyword>
<sequence length="249" mass="27850">MGAWQHGRELNLKGPKQRTMFAALLLNGGEVVPDQQLTELLWGEAPPATSIAQIHTYASRIRRQLGETVSIDRNYSGYLMRVHDARIDLAEFEARTRFGRAALRLGRRGEGVRWLRSALALWRGPALSNVTEHLTKVEAPRLEEERLTVLSTRIEAELALGAHARMIPELVDLVVRYPLQESFRAQLMVAFHRDGRPEDALAVYENGRRLLAEELGIDPGPFLRSVYEALLSPGRAPTAAAGPLTYVEI</sequence>
<dbReference type="SMART" id="SM01043">
    <property type="entry name" value="BTAD"/>
    <property type="match status" value="1"/>
</dbReference>
<dbReference type="Gene3D" id="1.10.10.10">
    <property type="entry name" value="Winged helix-like DNA-binding domain superfamily/Winged helix DNA-binding domain"/>
    <property type="match status" value="1"/>
</dbReference>
<dbReference type="InterPro" id="IPR011990">
    <property type="entry name" value="TPR-like_helical_dom_sf"/>
</dbReference>
<keyword evidence="8" id="KW-1185">Reference proteome</keyword>